<dbReference type="InterPro" id="IPR029058">
    <property type="entry name" value="AB_hydrolase_fold"/>
</dbReference>
<dbReference type="InterPro" id="IPR002925">
    <property type="entry name" value="Dienelactn_hydro"/>
</dbReference>
<comment type="caution">
    <text evidence="2">The sequence shown here is derived from an EMBL/GenBank/DDBJ whole genome shotgun (WGS) entry which is preliminary data.</text>
</comment>
<dbReference type="STRING" id="78410.A0A0P7BU32"/>
<dbReference type="Gene3D" id="3.40.50.1820">
    <property type="entry name" value="alpha/beta hydrolase"/>
    <property type="match status" value="1"/>
</dbReference>
<dbReference type="GO" id="GO:0016787">
    <property type="term" value="F:hydrolase activity"/>
    <property type="evidence" value="ECO:0007669"/>
    <property type="project" value="InterPro"/>
</dbReference>
<evidence type="ECO:0000313" key="3">
    <source>
        <dbReference type="Proteomes" id="UP000050424"/>
    </source>
</evidence>
<dbReference type="AlphaFoldDB" id="A0A0P7BU32"/>
<protein>
    <recommendedName>
        <fullName evidence="1">Dienelactone hydrolase domain-containing protein</fullName>
    </recommendedName>
</protein>
<dbReference type="Proteomes" id="UP000050424">
    <property type="component" value="Unassembled WGS sequence"/>
</dbReference>
<evidence type="ECO:0000313" key="2">
    <source>
        <dbReference type="EMBL" id="KPM44885.1"/>
    </source>
</evidence>
<feature type="domain" description="Dienelactone hydrolase" evidence="1">
    <location>
        <begin position="96"/>
        <end position="219"/>
    </location>
</feature>
<dbReference type="PANTHER" id="PTHR17630">
    <property type="entry name" value="DIENELACTONE HYDROLASE"/>
    <property type="match status" value="1"/>
</dbReference>
<name>A0A0P7BU32_9HYPO</name>
<gene>
    <name evidence="2" type="ORF">AK830_g1578</name>
</gene>
<dbReference type="SUPFAM" id="SSF53474">
    <property type="entry name" value="alpha/beta-Hydrolases"/>
    <property type="match status" value="1"/>
</dbReference>
<organism evidence="2 3">
    <name type="scientific">Neonectria ditissima</name>
    <dbReference type="NCBI Taxonomy" id="78410"/>
    <lineage>
        <taxon>Eukaryota</taxon>
        <taxon>Fungi</taxon>
        <taxon>Dikarya</taxon>
        <taxon>Ascomycota</taxon>
        <taxon>Pezizomycotina</taxon>
        <taxon>Sordariomycetes</taxon>
        <taxon>Hypocreomycetidae</taxon>
        <taxon>Hypocreales</taxon>
        <taxon>Nectriaceae</taxon>
        <taxon>Neonectria</taxon>
    </lineage>
</organism>
<dbReference type="Pfam" id="PF01738">
    <property type="entry name" value="DLH"/>
    <property type="match status" value="1"/>
</dbReference>
<keyword evidence="3" id="KW-1185">Reference proteome</keyword>
<dbReference type="PANTHER" id="PTHR17630:SF105">
    <property type="entry name" value="DIENELACTONE HYDROLASE FAMILY PROTEIN (AFU_ORTHOLOGUE AFUA_4G08790)"/>
    <property type="match status" value="1"/>
</dbReference>
<proteinExistence type="predicted"/>
<evidence type="ECO:0000259" key="1">
    <source>
        <dbReference type="Pfam" id="PF01738"/>
    </source>
</evidence>
<accession>A0A0P7BU32</accession>
<reference evidence="2 3" key="1">
    <citation type="submission" date="2015-09" db="EMBL/GenBank/DDBJ databases">
        <title>Draft genome of a European isolate of the apple canker pathogen Neonectria ditissima.</title>
        <authorList>
            <person name="Gomez-Cortecero A."/>
            <person name="Harrison R.J."/>
            <person name="Armitage A.D."/>
        </authorList>
    </citation>
    <scope>NUCLEOTIDE SEQUENCE [LARGE SCALE GENOMIC DNA]</scope>
    <source>
        <strain evidence="2 3">R09/05</strain>
    </source>
</reference>
<dbReference type="EMBL" id="LKCW01000013">
    <property type="protein sequence ID" value="KPM44885.1"/>
    <property type="molecule type" value="Genomic_DNA"/>
</dbReference>
<sequence>MSCPACFQGSVHEGTPRGKDIKLHGLDAYVVEPASGTKAKGIIVVIPDAFGWEYHMFLAICGFIPFMAHNRIGKSHPAVQGFFEQLRKEEGALLPVGAAGFCWGGKHAVLLAHGAEIDARPLVDAVFAGHPSFLDLPADIDKVTRPVSIAVGDNDNQLKAQHTGAVKAILEGKPEGARGEIRVYEDATHGFCVRAALDMGDIAKKAAEAEDQCISWFNARFGIDS</sequence>
<dbReference type="OrthoDB" id="17560at2759"/>